<dbReference type="SUPFAM" id="SSF50985">
    <property type="entry name" value="RCC1/BLIP-II"/>
    <property type="match status" value="2"/>
</dbReference>
<dbReference type="PROSITE" id="PS50181">
    <property type="entry name" value="FBOX"/>
    <property type="match status" value="1"/>
</dbReference>
<dbReference type="InterPro" id="IPR009091">
    <property type="entry name" value="RCC1/BLIP-II"/>
</dbReference>
<dbReference type="Pfam" id="PF12937">
    <property type="entry name" value="F-box-like"/>
    <property type="match status" value="1"/>
</dbReference>
<evidence type="ECO:0000256" key="1">
    <source>
        <dbReference type="SAM" id="SignalP"/>
    </source>
</evidence>
<feature type="signal peptide" evidence="1">
    <location>
        <begin position="1"/>
        <end position="23"/>
    </location>
</feature>
<organism evidence="3 4">
    <name type="scientific">Tothia fuscella</name>
    <dbReference type="NCBI Taxonomy" id="1048955"/>
    <lineage>
        <taxon>Eukaryota</taxon>
        <taxon>Fungi</taxon>
        <taxon>Dikarya</taxon>
        <taxon>Ascomycota</taxon>
        <taxon>Pezizomycotina</taxon>
        <taxon>Dothideomycetes</taxon>
        <taxon>Pleosporomycetidae</taxon>
        <taxon>Venturiales</taxon>
        <taxon>Cylindrosympodiaceae</taxon>
        <taxon>Tothia</taxon>
    </lineage>
</organism>
<evidence type="ECO:0000313" key="3">
    <source>
        <dbReference type="EMBL" id="KAF2421547.1"/>
    </source>
</evidence>
<dbReference type="PANTHER" id="PTHR45982:SF3">
    <property type="entry name" value="F-BOX PROTEIN POF9"/>
    <property type="match status" value="1"/>
</dbReference>
<dbReference type="CDD" id="cd09917">
    <property type="entry name" value="F-box_SF"/>
    <property type="match status" value="1"/>
</dbReference>
<accession>A0A9P4NHG2</accession>
<dbReference type="OrthoDB" id="61110at2759"/>
<dbReference type="PANTHER" id="PTHR45982">
    <property type="entry name" value="REGULATOR OF CHROMOSOME CONDENSATION"/>
    <property type="match status" value="1"/>
</dbReference>
<reference evidence="3" key="1">
    <citation type="journal article" date="2020" name="Stud. Mycol.">
        <title>101 Dothideomycetes genomes: a test case for predicting lifestyles and emergence of pathogens.</title>
        <authorList>
            <person name="Haridas S."/>
            <person name="Albert R."/>
            <person name="Binder M."/>
            <person name="Bloem J."/>
            <person name="Labutti K."/>
            <person name="Salamov A."/>
            <person name="Andreopoulos B."/>
            <person name="Baker S."/>
            <person name="Barry K."/>
            <person name="Bills G."/>
            <person name="Bluhm B."/>
            <person name="Cannon C."/>
            <person name="Castanera R."/>
            <person name="Culley D."/>
            <person name="Daum C."/>
            <person name="Ezra D."/>
            <person name="Gonzalez J."/>
            <person name="Henrissat B."/>
            <person name="Kuo A."/>
            <person name="Liang C."/>
            <person name="Lipzen A."/>
            <person name="Lutzoni F."/>
            <person name="Magnuson J."/>
            <person name="Mondo S."/>
            <person name="Nolan M."/>
            <person name="Ohm R."/>
            <person name="Pangilinan J."/>
            <person name="Park H.-J."/>
            <person name="Ramirez L."/>
            <person name="Alfaro M."/>
            <person name="Sun H."/>
            <person name="Tritt A."/>
            <person name="Yoshinaga Y."/>
            <person name="Zwiers L.-H."/>
            <person name="Turgeon B."/>
            <person name="Goodwin S."/>
            <person name="Spatafora J."/>
            <person name="Crous P."/>
            <person name="Grigoriev I."/>
        </authorList>
    </citation>
    <scope>NUCLEOTIDE SEQUENCE</scope>
    <source>
        <strain evidence="3">CBS 130266</strain>
    </source>
</reference>
<dbReference type="Proteomes" id="UP000800235">
    <property type="component" value="Unassembled WGS sequence"/>
</dbReference>
<sequence>MATCSFTDLPIDILLLIFPYLDAKSFLSLTSTCKALYQGGIRNDASYWSHATRAKFRIRNRPAVQSDGLHWQRLYKRLLAQTKVYTWGQNTNDCLGRKRVDGNFPGGPNGGRLRFLPQGRLNADKADWPEQIKMPEPNIIGVVADLQCGGWSTSILNEKGVLRVIGTLNGMSQYNAQGVHPVPMIYPAGFPKPEERYNPAVALSEFSSGRSHILGLSDSGIIWSWYDKSARGVQVQFLNIKSSQESSKSKEPQEMLDGSVRTVVAGWDKSSAYIRGTGIVVWIPLIAPHDETIDTMEVSDWAFVPKTDYRRPRGNAREPDESTRLLGQEVGEVTNYIVLEHYIVFITDIKKVFAASFTMNERAGVIDDTFELVDLQAASETDNTPSATDVQGSFCSFAIFKGKGTVVTTNQDYLDACLKRARGESTDELPAVNKIPALQNTGVTSVAFGDYHYHALHSDGSISSYGVEPGACGALGLGGGMGVPIPIGTIRGIKYNPWNSDGTLLPHAYFRGRKIWFHREQEEWLRMLARGGKDPEEAKERVTMCSSVPPVQGEVSEWIEQMGGEWDKRPEVAQQDEDGLGAYFALSVAAAGWHSGALVLVNEKLVKAVEDSCFIELPPTQAFKNMASAGEGSSSGHWQYERPVAVDDQSVLTRTLTSLREGFFSLFGIAEDVPEEEEGPPRQPQRQKQRQAIDFPRLKLDDGLEMEGQIPFSGWKTPKPDWKLEWRSGALSKVFGVEGWEIRV</sequence>
<protein>
    <recommendedName>
        <fullName evidence="2">F-box domain-containing protein</fullName>
    </recommendedName>
</protein>
<feature type="domain" description="F-box" evidence="2">
    <location>
        <begin position="3"/>
        <end position="51"/>
    </location>
</feature>
<gene>
    <name evidence="3" type="ORF">EJ08DRAFT_653378</name>
</gene>
<dbReference type="SUPFAM" id="SSF81383">
    <property type="entry name" value="F-box domain"/>
    <property type="match status" value="1"/>
</dbReference>
<dbReference type="EMBL" id="MU007097">
    <property type="protein sequence ID" value="KAF2421547.1"/>
    <property type="molecule type" value="Genomic_DNA"/>
</dbReference>
<evidence type="ECO:0000259" key="2">
    <source>
        <dbReference type="PROSITE" id="PS50181"/>
    </source>
</evidence>
<dbReference type="InterPro" id="IPR051553">
    <property type="entry name" value="Ran_GTPase-activating"/>
</dbReference>
<keyword evidence="4" id="KW-1185">Reference proteome</keyword>
<dbReference type="GO" id="GO:0005085">
    <property type="term" value="F:guanyl-nucleotide exchange factor activity"/>
    <property type="evidence" value="ECO:0007669"/>
    <property type="project" value="TreeGrafter"/>
</dbReference>
<dbReference type="Gene3D" id="1.20.1280.50">
    <property type="match status" value="1"/>
</dbReference>
<dbReference type="Gene3D" id="2.130.10.30">
    <property type="entry name" value="Regulator of chromosome condensation 1/beta-lactamase-inhibitor protein II"/>
    <property type="match status" value="2"/>
</dbReference>
<dbReference type="GO" id="GO:0005737">
    <property type="term" value="C:cytoplasm"/>
    <property type="evidence" value="ECO:0007669"/>
    <property type="project" value="TreeGrafter"/>
</dbReference>
<name>A0A9P4NHG2_9PEZI</name>
<dbReference type="AlphaFoldDB" id="A0A9P4NHG2"/>
<keyword evidence="1" id="KW-0732">Signal</keyword>
<evidence type="ECO:0000313" key="4">
    <source>
        <dbReference type="Proteomes" id="UP000800235"/>
    </source>
</evidence>
<comment type="caution">
    <text evidence="3">The sequence shown here is derived from an EMBL/GenBank/DDBJ whole genome shotgun (WGS) entry which is preliminary data.</text>
</comment>
<dbReference type="InterPro" id="IPR001810">
    <property type="entry name" value="F-box_dom"/>
</dbReference>
<proteinExistence type="predicted"/>
<feature type="chain" id="PRO_5040423133" description="F-box domain-containing protein" evidence="1">
    <location>
        <begin position="24"/>
        <end position="744"/>
    </location>
</feature>
<dbReference type="InterPro" id="IPR036047">
    <property type="entry name" value="F-box-like_dom_sf"/>
</dbReference>